<gene>
    <name evidence="1" type="ORF">IWZ03DRAFT_409686</name>
</gene>
<dbReference type="EMBL" id="JBBPHU010000015">
    <property type="protein sequence ID" value="KAK7510091.1"/>
    <property type="molecule type" value="Genomic_DNA"/>
</dbReference>
<dbReference type="Proteomes" id="UP001363622">
    <property type="component" value="Unassembled WGS sequence"/>
</dbReference>
<evidence type="ECO:0000313" key="1">
    <source>
        <dbReference type="EMBL" id="KAK7510091.1"/>
    </source>
</evidence>
<reference evidence="1 2" key="1">
    <citation type="submission" date="2024-04" db="EMBL/GenBank/DDBJ databases">
        <title>Phyllosticta paracitricarpa is synonymous to the EU quarantine fungus P. citricarpa based on phylogenomic analyses.</title>
        <authorList>
            <consortium name="Lawrence Berkeley National Laboratory"/>
            <person name="Van Ingen-Buijs V.A."/>
            <person name="Van Westerhoven A.C."/>
            <person name="Haridas S."/>
            <person name="Skiadas P."/>
            <person name="Martin F."/>
            <person name="Groenewald J.Z."/>
            <person name="Crous P.W."/>
            <person name="Seidl M.F."/>
        </authorList>
    </citation>
    <scope>NUCLEOTIDE SEQUENCE [LARGE SCALE GENOMIC DNA]</scope>
    <source>
        <strain evidence="1 2">CBS 123371</strain>
    </source>
</reference>
<sequence length="440" mass="50569">MPSFTTTKMSGSEGKFPPGVFPIIELTPEMMLHIIGMVEEVDIDDVRNSDKRPTGQRTLISLSMTSKFFRERLAPRIFRTIVLLKRSEICNPDVSQFYAEIAQRNAFHNCDKFLKGFSYPPFWRSNSSLPGVLTITLADLMCNGKSRLRRLHIEGDSNTAMALHDNMERNRRQLVNLEEITIGLEMSFLLKYTLNVKPVSKKPYGGSLRPQNYIFRFRDFFARCRELPKLRTMELTVADLERSHGMAQINVPAIGLETFFGPDQSDCELIQMGFILKTIRTQPSLVEVHIPKIEDICIETLNDRNNLPCGEKYSNMLPASFIAIRAPLVKRVHVGRFSVVEIERNRAGSITLWQTLTLAPSKPRPSQDWRSICWHDRWDDWKEPIINMPMQNWAIWKTNLPLKVVHGDEEDRAAWIEEDAQGTAKFVVVDAACTRIDRID</sequence>
<name>A0ABR1K8R7_9PEZI</name>
<accession>A0ABR1K8R7</accession>
<keyword evidence="2" id="KW-1185">Reference proteome</keyword>
<evidence type="ECO:0008006" key="3">
    <source>
        <dbReference type="Google" id="ProtNLM"/>
    </source>
</evidence>
<comment type="caution">
    <text evidence="1">The sequence shown here is derived from an EMBL/GenBank/DDBJ whole genome shotgun (WGS) entry which is preliminary data.</text>
</comment>
<organism evidence="1 2">
    <name type="scientific">Phyllosticta citriasiana</name>
    <dbReference type="NCBI Taxonomy" id="595635"/>
    <lineage>
        <taxon>Eukaryota</taxon>
        <taxon>Fungi</taxon>
        <taxon>Dikarya</taxon>
        <taxon>Ascomycota</taxon>
        <taxon>Pezizomycotina</taxon>
        <taxon>Dothideomycetes</taxon>
        <taxon>Dothideomycetes incertae sedis</taxon>
        <taxon>Botryosphaeriales</taxon>
        <taxon>Phyllostictaceae</taxon>
        <taxon>Phyllosticta</taxon>
    </lineage>
</organism>
<proteinExistence type="predicted"/>
<protein>
    <recommendedName>
        <fullName evidence="3">F-box domain-containing protein</fullName>
    </recommendedName>
</protein>
<evidence type="ECO:0000313" key="2">
    <source>
        <dbReference type="Proteomes" id="UP001363622"/>
    </source>
</evidence>